<evidence type="ECO:0000313" key="3">
    <source>
        <dbReference type="EMBL" id="MCJ8353812.1"/>
    </source>
</evidence>
<dbReference type="RefSeq" id="WP_247066837.1">
    <property type="nucleotide sequence ID" value="NZ_CP094848.1"/>
</dbReference>
<proteinExistence type="predicted"/>
<comment type="caution">
    <text evidence="3">The sequence shown here is derived from an EMBL/GenBank/DDBJ whole genome shotgun (WGS) entry which is preliminary data.</text>
</comment>
<name>A0AAW5ESV3_NOVHA</name>
<feature type="region of interest" description="Disordered" evidence="1">
    <location>
        <begin position="144"/>
        <end position="197"/>
    </location>
</feature>
<feature type="compositionally biased region" description="Pro residues" evidence="1">
    <location>
        <begin position="151"/>
        <end position="170"/>
    </location>
</feature>
<evidence type="ECO:0000313" key="4">
    <source>
        <dbReference type="Proteomes" id="UP001202887"/>
    </source>
</evidence>
<keyword evidence="2" id="KW-0812">Transmembrane</keyword>
<keyword evidence="2" id="KW-0472">Membrane</keyword>
<dbReference type="InterPro" id="IPR021333">
    <property type="entry name" value="DUF2946"/>
</dbReference>
<reference evidence="3" key="1">
    <citation type="journal article" date="2021" name="Polymers (Basel)">
        <title>Highly Stretchable Bacterial Cellulose Produced by Komagataeibacter hansenii SI1.</title>
        <authorList>
            <person name="Cielecka I."/>
            <person name="Ryngajllo M."/>
            <person name="Maniukiewicz W."/>
            <person name="Bielecki S."/>
        </authorList>
    </citation>
    <scope>NUCLEOTIDE SEQUENCE</scope>
    <source>
        <strain evidence="3">SI1</strain>
    </source>
</reference>
<evidence type="ECO:0000256" key="2">
    <source>
        <dbReference type="SAM" id="Phobius"/>
    </source>
</evidence>
<dbReference type="Pfam" id="PF11162">
    <property type="entry name" value="DUF2946"/>
    <property type="match status" value="1"/>
</dbReference>
<keyword evidence="2" id="KW-1133">Transmembrane helix</keyword>
<sequence length="197" mass="20684">MARISHPVTGMATIRWLVVVCTLLGFVGQLLVLSRALPGEMPRATIERLTGIDIAPMADMGCEDAATMVMEDGPHRALAQAITHLTGRAILHGPSHGRDHTPDHDTSRHDHDGSCTLCPLLHLPAIALAALPFMPLPPMAWARPHARPGQPRAPPAISPGVPPSRGPPAECPLASAGPQATFPHATAPSPNRVCGTT</sequence>
<dbReference type="EMBL" id="JAIBCX010000014">
    <property type="protein sequence ID" value="MCJ8353812.1"/>
    <property type="molecule type" value="Genomic_DNA"/>
</dbReference>
<organism evidence="3 4">
    <name type="scientific">Novacetimonas hansenii</name>
    <name type="common">Komagataeibacter hansenii</name>
    <dbReference type="NCBI Taxonomy" id="436"/>
    <lineage>
        <taxon>Bacteria</taxon>
        <taxon>Pseudomonadati</taxon>
        <taxon>Pseudomonadota</taxon>
        <taxon>Alphaproteobacteria</taxon>
        <taxon>Acetobacterales</taxon>
        <taxon>Acetobacteraceae</taxon>
        <taxon>Novacetimonas</taxon>
    </lineage>
</organism>
<reference evidence="3" key="2">
    <citation type="submission" date="2022-03" db="EMBL/GenBank/DDBJ databases">
        <authorList>
            <person name="Ryngajllo M."/>
            <person name="Jacek P."/>
            <person name="Kubiak K."/>
        </authorList>
    </citation>
    <scope>NUCLEOTIDE SEQUENCE</scope>
    <source>
        <strain evidence="3">SI1</strain>
    </source>
</reference>
<dbReference type="Proteomes" id="UP001202887">
    <property type="component" value="Unassembled WGS sequence"/>
</dbReference>
<evidence type="ECO:0000256" key="1">
    <source>
        <dbReference type="SAM" id="MobiDB-lite"/>
    </source>
</evidence>
<feature type="region of interest" description="Disordered" evidence="1">
    <location>
        <begin position="90"/>
        <end position="111"/>
    </location>
</feature>
<gene>
    <name evidence="3" type="ORF">K1W68_07390</name>
</gene>
<evidence type="ECO:0008006" key="5">
    <source>
        <dbReference type="Google" id="ProtNLM"/>
    </source>
</evidence>
<feature type="transmembrane region" description="Helical" evidence="2">
    <location>
        <begin position="12"/>
        <end position="33"/>
    </location>
</feature>
<accession>A0AAW5ESV3</accession>
<dbReference type="AlphaFoldDB" id="A0AAW5ESV3"/>
<feature type="compositionally biased region" description="Basic and acidic residues" evidence="1">
    <location>
        <begin position="96"/>
        <end position="111"/>
    </location>
</feature>
<protein>
    <recommendedName>
        <fullName evidence="5">DUF2946 domain-containing protein</fullName>
    </recommendedName>
</protein>